<keyword evidence="5" id="KW-1185">Reference proteome</keyword>
<dbReference type="NCBIfam" id="TIGR00254">
    <property type="entry name" value="GGDEF"/>
    <property type="match status" value="1"/>
</dbReference>
<evidence type="ECO:0000313" key="5">
    <source>
        <dbReference type="Proteomes" id="UP000000271"/>
    </source>
</evidence>
<dbReference type="SUPFAM" id="SSF55073">
    <property type="entry name" value="Nucleotide cyclase"/>
    <property type="match status" value="1"/>
</dbReference>
<evidence type="ECO:0000313" key="4">
    <source>
        <dbReference type="EMBL" id="ADH98439.1"/>
    </source>
</evidence>
<proteinExistence type="predicted"/>
<dbReference type="eggNOG" id="COG5001">
    <property type="taxonomic scope" value="Bacteria"/>
</dbReference>
<dbReference type="InterPro" id="IPR000160">
    <property type="entry name" value="GGDEF_dom"/>
</dbReference>
<dbReference type="Pfam" id="PF08448">
    <property type="entry name" value="PAS_4"/>
    <property type="match status" value="1"/>
</dbReference>
<dbReference type="RefSeq" id="WP_013171864.1">
    <property type="nucleotide sequence ID" value="NC_014219.1"/>
</dbReference>
<dbReference type="EMBL" id="CP001791">
    <property type="protein sequence ID" value="ADH98439.1"/>
    <property type="molecule type" value="Genomic_DNA"/>
</dbReference>
<dbReference type="InterPro" id="IPR013656">
    <property type="entry name" value="PAS_4"/>
</dbReference>
<dbReference type="PANTHER" id="PTHR44757">
    <property type="entry name" value="DIGUANYLATE CYCLASE DGCP"/>
    <property type="match status" value="1"/>
</dbReference>
<dbReference type="InterPro" id="IPR000700">
    <property type="entry name" value="PAS-assoc_C"/>
</dbReference>
<dbReference type="InterPro" id="IPR035965">
    <property type="entry name" value="PAS-like_dom_sf"/>
</dbReference>
<dbReference type="FunFam" id="3.30.70.270:FF:000001">
    <property type="entry name" value="Diguanylate cyclase domain protein"/>
    <property type="match status" value="1"/>
</dbReference>
<dbReference type="SMART" id="SM00086">
    <property type="entry name" value="PAC"/>
    <property type="match status" value="2"/>
</dbReference>
<dbReference type="STRING" id="439292.Bsel_0916"/>
<organism evidence="4 5">
    <name type="scientific">Bacillus selenitireducens (strain ATCC 700615 / DSM 15326 / MLS10)</name>
    <dbReference type="NCBI Taxonomy" id="439292"/>
    <lineage>
        <taxon>Bacteria</taxon>
        <taxon>Bacillati</taxon>
        <taxon>Bacillota</taxon>
        <taxon>Bacilli</taxon>
        <taxon>Bacillales</taxon>
        <taxon>Bacillaceae</taxon>
        <taxon>Salisediminibacterium</taxon>
    </lineage>
</organism>
<reference evidence="4" key="1">
    <citation type="submission" date="2009-10" db="EMBL/GenBank/DDBJ databases">
        <title>Complete sequence of Bacillus selenitireducens MLS10.</title>
        <authorList>
            <consortium name="US DOE Joint Genome Institute"/>
            <person name="Lucas S."/>
            <person name="Copeland A."/>
            <person name="Lapidus A."/>
            <person name="Glavina del Rio T."/>
            <person name="Dalin E."/>
            <person name="Tice H."/>
            <person name="Bruce D."/>
            <person name="Goodwin L."/>
            <person name="Pitluck S."/>
            <person name="Sims D."/>
            <person name="Brettin T."/>
            <person name="Detter J.C."/>
            <person name="Han C."/>
            <person name="Larimer F."/>
            <person name="Land M."/>
            <person name="Hauser L."/>
            <person name="Kyrpides N."/>
            <person name="Ovchinnikova G."/>
            <person name="Stolz J."/>
        </authorList>
    </citation>
    <scope>NUCLEOTIDE SEQUENCE [LARGE SCALE GENOMIC DNA]</scope>
    <source>
        <strain evidence="4">MLS10</strain>
    </source>
</reference>
<dbReference type="Pfam" id="PF00990">
    <property type="entry name" value="GGDEF"/>
    <property type="match status" value="1"/>
</dbReference>
<dbReference type="Proteomes" id="UP000000271">
    <property type="component" value="Chromosome"/>
</dbReference>
<evidence type="ECO:0000259" key="2">
    <source>
        <dbReference type="PROSITE" id="PS50113"/>
    </source>
</evidence>
<dbReference type="InterPro" id="IPR013655">
    <property type="entry name" value="PAS_fold_3"/>
</dbReference>
<dbReference type="OrthoDB" id="9759607at2"/>
<protein>
    <submittedName>
        <fullName evidence="4">Diguanylate cyclase with PAS/PAC sensor</fullName>
    </submittedName>
</protein>
<dbReference type="eggNOG" id="COG2202">
    <property type="taxonomic scope" value="Bacteria"/>
</dbReference>
<dbReference type="SMART" id="SM00267">
    <property type="entry name" value="GGDEF"/>
    <property type="match status" value="1"/>
</dbReference>
<dbReference type="NCBIfam" id="TIGR00229">
    <property type="entry name" value="sensory_box"/>
    <property type="match status" value="2"/>
</dbReference>
<dbReference type="PROSITE" id="PS50112">
    <property type="entry name" value="PAS"/>
    <property type="match status" value="1"/>
</dbReference>
<feature type="domain" description="PAC" evidence="2">
    <location>
        <begin position="94"/>
        <end position="146"/>
    </location>
</feature>
<accession>D6Y048</accession>
<dbReference type="PANTHER" id="PTHR44757:SF2">
    <property type="entry name" value="BIOFILM ARCHITECTURE MAINTENANCE PROTEIN MBAA"/>
    <property type="match status" value="1"/>
</dbReference>
<dbReference type="Gene3D" id="3.30.70.270">
    <property type="match status" value="1"/>
</dbReference>
<dbReference type="KEGG" id="bse:Bsel_0916"/>
<feature type="domain" description="GGDEF" evidence="3">
    <location>
        <begin position="305"/>
        <end position="429"/>
    </location>
</feature>
<evidence type="ECO:0000259" key="3">
    <source>
        <dbReference type="PROSITE" id="PS50887"/>
    </source>
</evidence>
<evidence type="ECO:0000259" key="1">
    <source>
        <dbReference type="PROSITE" id="PS50112"/>
    </source>
</evidence>
<dbReference type="InterPro" id="IPR029787">
    <property type="entry name" value="Nucleotide_cyclase"/>
</dbReference>
<dbReference type="CDD" id="cd01949">
    <property type="entry name" value="GGDEF"/>
    <property type="match status" value="1"/>
</dbReference>
<feature type="domain" description="PAS" evidence="1">
    <location>
        <begin position="147"/>
        <end position="221"/>
    </location>
</feature>
<dbReference type="HOGENOM" id="CLU_000445_11_4_9"/>
<dbReference type="CDD" id="cd00130">
    <property type="entry name" value="PAS"/>
    <property type="match status" value="2"/>
</dbReference>
<dbReference type="Gene3D" id="3.30.450.20">
    <property type="entry name" value="PAS domain"/>
    <property type="match status" value="2"/>
</dbReference>
<name>D6Y048_BACIE</name>
<dbReference type="Pfam" id="PF08447">
    <property type="entry name" value="PAS_3"/>
    <property type="match status" value="1"/>
</dbReference>
<dbReference type="InterPro" id="IPR001610">
    <property type="entry name" value="PAC"/>
</dbReference>
<dbReference type="SUPFAM" id="SSF55785">
    <property type="entry name" value="PYP-like sensor domain (PAS domain)"/>
    <property type="match status" value="2"/>
</dbReference>
<dbReference type="InterPro" id="IPR052155">
    <property type="entry name" value="Biofilm_reg_signaling"/>
</dbReference>
<dbReference type="InterPro" id="IPR043128">
    <property type="entry name" value="Rev_trsase/Diguanyl_cyclase"/>
</dbReference>
<dbReference type="PROSITE" id="PS50113">
    <property type="entry name" value="PAC"/>
    <property type="match status" value="1"/>
</dbReference>
<dbReference type="InterPro" id="IPR000014">
    <property type="entry name" value="PAS"/>
</dbReference>
<gene>
    <name evidence="4" type="ordered locus">Bsel_0916</name>
</gene>
<dbReference type="PROSITE" id="PS50887">
    <property type="entry name" value="GGDEF"/>
    <property type="match status" value="1"/>
</dbReference>
<dbReference type="AlphaFoldDB" id="D6Y048"/>
<sequence length="429" mass="49205">MEKHYLKAELEQAVREDPGIVDFIEAASLDGMWYWDLHNQEHEWMSPTFWTTLGYDPAEKKHLVSEWTDLIFEEDFKKIQQNLEEHFNDPNVPFSQTVRYKHKDGSTVWIRCRGMAVRDETGRPKRMLGAHVDITDLIKSRETLKMLSNEYEKVFNGTQDALFLIEILGQGKFRFIRNNRSHQEQTGISLEQIAGKTPQELLGTEGGEIVSANYQRAVDAGEMIRYEEELTLSGMTKIWETTMTPYMDADPPYLVGSAMDITERKKLKDQLEWMANYDDLTELPNRRKMMQQLEDAVETSAQANQSFALFFLDLDGFKEVNDAFGHKTGDKLLKLVAERLTASLRKEDFVARIGGDEFTGIMYDVICDDDLFVRMENIKNQIGEPASIAGKTVDIRASIGTVIFPNDGSDPEELLNKADKAMYKNKHGK</sequence>